<evidence type="ECO:0000313" key="1">
    <source>
        <dbReference type="EMBL" id="KAH9315317.1"/>
    </source>
</evidence>
<protein>
    <submittedName>
        <fullName evidence="1">Uncharacterized protein</fullName>
    </submittedName>
</protein>
<reference evidence="1 2" key="1">
    <citation type="journal article" date="2021" name="Nat. Plants">
        <title>The Taxus genome provides insights into paclitaxel biosynthesis.</title>
        <authorList>
            <person name="Xiong X."/>
            <person name="Gou J."/>
            <person name="Liao Q."/>
            <person name="Li Y."/>
            <person name="Zhou Q."/>
            <person name="Bi G."/>
            <person name="Li C."/>
            <person name="Du R."/>
            <person name="Wang X."/>
            <person name="Sun T."/>
            <person name="Guo L."/>
            <person name="Liang H."/>
            <person name="Lu P."/>
            <person name="Wu Y."/>
            <person name="Zhang Z."/>
            <person name="Ro D.K."/>
            <person name="Shang Y."/>
            <person name="Huang S."/>
            <person name="Yan J."/>
        </authorList>
    </citation>
    <scope>NUCLEOTIDE SEQUENCE [LARGE SCALE GENOMIC DNA]</scope>
    <source>
        <strain evidence="1">Ta-2019</strain>
    </source>
</reference>
<dbReference type="Proteomes" id="UP000824469">
    <property type="component" value="Unassembled WGS sequence"/>
</dbReference>
<dbReference type="AlphaFoldDB" id="A0AA38G343"/>
<dbReference type="EMBL" id="JAHRHJ020000005">
    <property type="protein sequence ID" value="KAH9315317.1"/>
    <property type="molecule type" value="Genomic_DNA"/>
</dbReference>
<proteinExistence type="predicted"/>
<dbReference type="PANTHER" id="PTHR37229">
    <property type="entry name" value="6,7-DIMETHYL-8-RIBITYLLUMAZINE SYNTHASE"/>
    <property type="match status" value="1"/>
</dbReference>
<accession>A0AA38G343</accession>
<keyword evidence="2" id="KW-1185">Reference proteome</keyword>
<name>A0AA38G343_TAXCH</name>
<feature type="non-terminal residue" evidence="1">
    <location>
        <position position="1"/>
    </location>
</feature>
<dbReference type="GO" id="GO:0009941">
    <property type="term" value="C:chloroplast envelope"/>
    <property type="evidence" value="ECO:0007669"/>
    <property type="project" value="TreeGrafter"/>
</dbReference>
<organism evidence="1 2">
    <name type="scientific">Taxus chinensis</name>
    <name type="common">Chinese yew</name>
    <name type="synonym">Taxus wallichiana var. chinensis</name>
    <dbReference type="NCBI Taxonomy" id="29808"/>
    <lineage>
        <taxon>Eukaryota</taxon>
        <taxon>Viridiplantae</taxon>
        <taxon>Streptophyta</taxon>
        <taxon>Embryophyta</taxon>
        <taxon>Tracheophyta</taxon>
        <taxon>Spermatophyta</taxon>
        <taxon>Pinopsida</taxon>
        <taxon>Pinidae</taxon>
        <taxon>Conifers II</taxon>
        <taxon>Cupressales</taxon>
        <taxon>Taxaceae</taxon>
        <taxon>Taxus</taxon>
    </lineage>
</organism>
<sequence length="173" mass="19348">TLHAGPLLGFKEGLHVYGSMAVSALGCPYLGLKTFKQIHPIRTGSNKKKQKQGDSRLVVQASLIKFKKPLMWVGSLCLLYSLVKILGPQSNFLSDVEGEKRMPKWLKNMLSLGSETQTADERRKMVSKWHATTKGTLKRSYRVPMKSVGRHLLKAISSLLSDDDTFCNGTYHK</sequence>
<feature type="non-terminal residue" evidence="1">
    <location>
        <position position="173"/>
    </location>
</feature>
<comment type="caution">
    <text evidence="1">The sequence shown here is derived from an EMBL/GenBank/DDBJ whole genome shotgun (WGS) entry which is preliminary data.</text>
</comment>
<gene>
    <name evidence="1" type="ORF">KI387_023944</name>
</gene>
<dbReference type="PANTHER" id="PTHR37229:SF2">
    <property type="entry name" value="6,7-DIMETHYL-8-RIBITYLLUMAZINE SYNTHASE"/>
    <property type="match status" value="1"/>
</dbReference>
<evidence type="ECO:0000313" key="2">
    <source>
        <dbReference type="Proteomes" id="UP000824469"/>
    </source>
</evidence>